<proteinExistence type="inferred from homology"/>
<evidence type="ECO:0000256" key="7">
    <source>
        <dbReference type="ARBA" id="ARBA00038781"/>
    </source>
</evidence>
<dbReference type="PROSITE" id="PS51866">
    <property type="entry name" value="MOP"/>
    <property type="match status" value="1"/>
</dbReference>
<dbReference type="Pfam" id="PF03459">
    <property type="entry name" value="TOBE"/>
    <property type="match status" value="1"/>
</dbReference>
<keyword evidence="3" id="KW-0500">Molybdenum</keyword>
<evidence type="ECO:0000256" key="1">
    <source>
        <dbReference type="ARBA" id="ARBA00004202"/>
    </source>
</evidence>
<dbReference type="RefSeq" id="WP_128693131.1">
    <property type="nucleotide sequence ID" value="NZ_LHQS01000001.1"/>
</dbReference>
<comment type="similarity">
    <text evidence="6">Belongs to the ABC transporter superfamily. Sulfate/tungstate importer (TC 3.A.1.6) family.</text>
</comment>
<dbReference type="InterPro" id="IPR008995">
    <property type="entry name" value="Mo/tungstate-bd_C_term_dom"/>
</dbReference>
<evidence type="ECO:0000259" key="12">
    <source>
        <dbReference type="PROSITE" id="PS50893"/>
    </source>
</evidence>
<evidence type="ECO:0000313" key="15">
    <source>
        <dbReference type="Proteomes" id="UP000290932"/>
    </source>
</evidence>
<keyword evidence="15" id="KW-1185">Reference proteome</keyword>
<dbReference type="Gene3D" id="3.40.50.300">
    <property type="entry name" value="P-loop containing nucleotide triphosphate hydrolases"/>
    <property type="match status" value="1"/>
</dbReference>
<protein>
    <recommendedName>
        <fullName evidence="9">Molybdate/tungstate import ATP-binding protein WtpC</fullName>
        <ecNumber evidence="8">7.3.2.6</ecNumber>
    </recommendedName>
</protein>
<dbReference type="Proteomes" id="UP000290932">
    <property type="component" value="Unassembled WGS sequence"/>
</dbReference>
<dbReference type="InterPro" id="IPR050093">
    <property type="entry name" value="ABC_SmlMolc_Importer"/>
</dbReference>
<dbReference type="PANTHER" id="PTHR42781:SF4">
    <property type="entry name" value="SPERMIDINE_PUTRESCINE IMPORT ATP-BINDING PROTEIN POTA"/>
    <property type="match status" value="1"/>
</dbReference>
<sequence>MIEFDRVSLTLGQFALKDISLTINEGDYYFIVGPSGAGKTVMLEAIAGLHLPGQGRVLLRGEDITATPPEKRRIGLVYQDYSLFPHMTVTGNIAFGLRLQGYSKEEISREVDDLLQRFGIEHLADRYPLTLSGGEQQRVALARSIAVKPDILLLDEPLSALDPVTREKFMQDLAALHREQHLTIVQVSHERSEARRLGTRMAVIIDGRLAAEDRVSAVLNTPDRPDVARFVGIENVLEGSVVESTGGLAVIDVSGIRFEAVTDARPGTCVCLCVRGQDIGIALSGSHASSARNVFSGTVTGLVGNGPLVDVRVDCGVAVTALLTEKSVDDLGLKPGSAVVVLIKASAIHVIARDSDLKV</sequence>
<comment type="subcellular location">
    <subcellularLocation>
        <location evidence="1">Cell membrane</location>
        <topology evidence="1">Peripheral membrane protein</topology>
    </subcellularLocation>
</comment>
<dbReference type="SUPFAM" id="SSF52540">
    <property type="entry name" value="P-loop containing nucleoside triphosphate hydrolases"/>
    <property type="match status" value="1"/>
</dbReference>
<dbReference type="InterPro" id="IPR003593">
    <property type="entry name" value="AAA+_ATPase"/>
</dbReference>
<dbReference type="GO" id="GO:1901238">
    <property type="term" value="F:ABC-type tungstate transporter activity"/>
    <property type="evidence" value="ECO:0007669"/>
    <property type="project" value="UniProtKB-EC"/>
</dbReference>
<dbReference type="AlphaFoldDB" id="A0A498H4I4"/>
<comment type="catalytic activity">
    <reaction evidence="10">
        <text>tungstate(in) + ATP + H2O = tungstate(out) + ADP + phosphate + H(+)</text>
        <dbReference type="Rhea" id="RHEA:35027"/>
        <dbReference type="ChEBI" id="CHEBI:15377"/>
        <dbReference type="ChEBI" id="CHEBI:15378"/>
        <dbReference type="ChEBI" id="CHEBI:30616"/>
        <dbReference type="ChEBI" id="CHEBI:43474"/>
        <dbReference type="ChEBI" id="CHEBI:46502"/>
        <dbReference type="ChEBI" id="CHEBI:456216"/>
        <dbReference type="EC" id="7.3.2.6"/>
    </reaction>
</comment>
<dbReference type="InterPro" id="IPR004606">
    <property type="entry name" value="Mop_domain"/>
</dbReference>
<accession>A0A498H4I4</accession>
<evidence type="ECO:0000256" key="9">
    <source>
        <dbReference type="ARBA" id="ARBA00041133"/>
    </source>
</evidence>
<feature type="domain" description="Mop" evidence="13">
    <location>
        <begin position="288"/>
        <end position="352"/>
    </location>
</feature>
<dbReference type="PROSITE" id="PS00211">
    <property type="entry name" value="ABC_TRANSPORTER_1"/>
    <property type="match status" value="1"/>
</dbReference>
<dbReference type="SMART" id="SM00382">
    <property type="entry name" value="AAA"/>
    <property type="match status" value="1"/>
</dbReference>
<dbReference type="InterPro" id="IPR005116">
    <property type="entry name" value="Transp-assoc_OB_typ1"/>
</dbReference>
<dbReference type="SUPFAM" id="SSF50331">
    <property type="entry name" value="MOP-like"/>
    <property type="match status" value="1"/>
</dbReference>
<dbReference type="InterPro" id="IPR003439">
    <property type="entry name" value="ABC_transporter-like_ATP-bd"/>
</dbReference>
<dbReference type="InterPro" id="IPR017871">
    <property type="entry name" value="ABC_transporter-like_CS"/>
</dbReference>
<evidence type="ECO:0000259" key="13">
    <source>
        <dbReference type="PROSITE" id="PS51866"/>
    </source>
</evidence>
<comment type="subunit">
    <text evidence="7">The complex is composed of two ATP-binding proteins (WtpC), two transmembrane proteins (WtpB) and a solute-binding protein (WtpA).</text>
</comment>
<dbReference type="GO" id="GO:0015689">
    <property type="term" value="P:molybdate ion transport"/>
    <property type="evidence" value="ECO:0007669"/>
    <property type="project" value="InterPro"/>
</dbReference>
<comment type="caution">
    <text evidence="14">The sequence shown here is derived from an EMBL/GenBank/DDBJ whole genome shotgun (WGS) entry which is preliminary data.</text>
</comment>
<evidence type="ECO:0000256" key="3">
    <source>
        <dbReference type="ARBA" id="ARBA00022505"/>
    </source>
</evidence>
<dbReference type="GO" id="GO:0016887">
    <property type="term" value="F:ATP hydrolysis activity"/>
    <property type="evidence" value="ECO:0007669"/>
    <property type="project" value="InterPro"/>
</dbReference>
<keyword evidence="5" id="KW-0067">ATP-binding</keyword>
<keyword evidence="4" id="KW-0547">Nucleotide-binding</keyword>
<dbReference type="EC" id="7.3.2.6" evidence="8"/>
<gene>
    <name evidence="14" type="ORF">ABH15_04375</name>
</gene>
<name>A0A498H4I4_9EURY</name>
<reference evidence="14 15" key="1">
    <citation type="journal article" date="2015" name="Int. J. Syst. Evol. Microbiol.">
        <title>Methanoculleus taiwanensis sp. nov., a methanogen isolated from deep marine sediment at the deformation front area near Taiwan.</title>
        <authorList>
            <person name="Weng C.Y."/>
            <person name="Chen S.C."/>
            <person name="Lai M.C."/>
            <person name="Wu S.Y."/>
            <person name="Lin S."/>
            <person name="Yang T.F."/>
            <person name="Chen P.C."/>
        </authorList>
    </citation>
    <scope>NUCLEOTIDE SEQUENCE [LARGE SCALE GENOMIC DNA]</scope>
    <source>
        <strain evidence="14 15">CYW4</strain>
    </source>
</reference>
<evidence type="ECO:0000256" key="10">
    <source>
        <dbReference type="ARBA" id="ARBA00047936"/>
    </source>
</evidence>
<dbReference type="Gene3D" id="2.40.50.100">
    <property type="match status" value="1"/>
</dbReference>
<dbReference type="PROSITE" id="PS50893">
    <property type="entry name" value="ABC_TRANSPORTER_2"/>
    <property type="match status" value="1"/>
</dbReference>
<dbReference type="GO" id="GO:0005524">
    <property type="term" value="F:ATP binding"/>
    <property type="evidence" value="ECO:0007669"/>
    <property type="project" value="UniProtKB-KW"/>
</dbReference>
<dbReference type="InterPro" id="IPR027417">
    <property type="entry name" value="P-loop_NTPase"/>
</dbReference>
<organism evidence="14 15">
    <name type="scientific">Methanoculleus taiwanensis</name>
    <dbReference type="NCBI Taxonomy" id="1550565"/>
    <lineage>
        <taxon>Archaea</taxon>
        <taxon>Methanobacteriati</taxon>
        <taxon>Methanobacteriota</taxon>
        <taxon>Stenosarchaea group</taxon>
        <taxon>Methanomicrobia</taxon>
        <taxon>Methanomicrobiales</taxon>
        <taxon>Methanomicrobiaceae</taxon>
        <taxon>Methanoculleus</taxon>
    </lineage>
</organism>
<dbReference type="EMBL" id="LHQS01000001">
    <property type="protein sequence ID" value="RXE57337.1"/>
    <property type="molecule type" value="Genomic_DNA"/>
</dbReference>
<evidence type="ECO:0000256" key="8">
    <source>
        <dbReference type="ARBA" id="ARBA00039025"/>
    </source>
</evidence>
<dbReference type="OrthoDB" id="31298at2157"/>
<evidence type="ECO:0000256" key="2">
    <source>
        <dbReference type="ARBA" id="ARBA00022448"/>
    </source>
</evidence>
<evidence type="ECO:0000256" key="4">
    <source>
        <dbReference type="ARBA" id="ARBA00022741"/>
    </source>
</evidence>
<comment type="function">
    <text evidence="11">Part of the ABC transporter complex WtpABC involved in molybdate/tungstate import. Responsible for energy coupling to the transport system.</text>
</comment>
<feature type="domain" description="ABC transporter" evidence="12">
    <location>
        <begin position="1"/>
        <end position="231"/>
    </location>
</feature>
<dbReference type="PANTHER" id="PTHR42781">
    <property type="entry name" value="SPERMIDINE/PUTRESCINE IMPORT ATP-BINDING PROTEIN POTA"/>
    <property type="match status" value="1"/>
</dbReference>
<evidence type="ECO:0000256" key="5">
    <source>
        <dbReference type="ARBA" id="ARBA00022840"/>
    </source>
</evidence>
<keyword evidence="2" id="KW-0813">Transport</keyword>
<evidence type="ECO:0000256" key="11">
    <source>
        <dbReference type="ARBA" id="ARBA00057369"/>
    </source>
</evidence>
<dbReference type="FunFam" id="3.40.50.300:FF:000425">
    <property type="entry name" value="Probable ABC transporter, ATP-binding subunit"/>
    <property type="match status" value="1"/>
</dbReference>
<evidence type="ECO:0000256" key="6">
    <source>
        <dbReference type="ARBA" id="ARBA00038307"/>
    </source>
</evidence>
<dbReference type="GO" id="GO:0005886">
    <property type="term" value="C:plasma membrane"/>
    <property type="evidence" value="ECO:0007669"/>
    <property type="project" value="UniProtKB-SubCell"/>
</dbReference>
<dbReference type="Pfam" id="PF00005">
    <property type="entry name" value="ABC_tran"/>
    <property type="match status" value="1"/>
</dbReference>
<evidence type="ECO:0000313" key="14">
    <source>
        <dbReference type="EMBL" id="RXE57337.1"/>
    </source>
</evidence>